<sequence length="64" mass="7074">MPKKSKQEVWKAAQIEGVDHFIAAIAKAFPDAIEVVHVQSNNCNVWCYAKTDVQSSHQSSSTTL</sequence>
<dbReference type="InterPro" id="IPR055758">
    <property type="entry name" value="DUF7334"/>
</dbReference>
<gene>
    <name evidence="1" type="ORF">AEPG_00012</name>
</gene>
<keyword evidence="2" id="KW-1185">Reference proteome</keyword>
<accession>R9TRD9</accession>
<dbReference type="Proteomes" id="UP000221746">
    <property type="component" value="Segment"/>
</dbReference>
<evidence type="ECO:0000313" key="1">
    <source>
        <dbReference type="EMBL" id="AGN34059.1"/>
    </source>
</evidence>
<dbReference type="EMBL" id="JF974294">
    <property type="protein sequence ID" value="AGN34059.1"/>
    <property type="molecule type" value="Genomic_DNA"/>
</dbReference>
<reference evidence="1 2" key="1">
    <citation type="submission" date="2010-11" db="EMBL/GenBank/DDBJ databases">
        <title>The Genome Sequence of Aeromonas phage pIS4-A.</title>
        <authorList>
            <consortium name="The Broad Institute Genome Sequencing Platform"/>
            <person name="Henn M.R."/>
            <person name="Wolf A."/>
            <person name="Jost G."/>
            <person name="Levin J."/>
            <person name="Malboeuf C."/>
            <person name="Casali M."/>
            <person name="Russ C."/>
            <person name="Lennon N."/>
            <person name="Chapman S.B."/>
            <person name="Erlich R."/>
            <person name="Young S.K."/>
            <person name="Yandava C."/>
            <person name="Zeng Q."/>
            <person name="Alvarado L."/>
            <person name="Anderson S."/>
            <person name="Berlin A."/>
            <person name="Chen Z."/>
            <person name="Freedman E."/>
            <person name="Gellesch M."/>
            <person name="Goldberg J."/>
            <person name="Green L."/>
            <person name="Griggs A."/>
            <person name="Gujja S."/>
            <person name="Heilman E.R."/>
            <person name="Heiman D."/>
            <person name="Hollinger A."/>
            <person name="Howarth C."/>
            <person name="Larson L."/>
            <person name="Mehta T."/>
            <person name="Pearson M."/>
            <person name="Roberts A."/>
            <person name="Ryan E."/>
            <person name="Saif S."/>
            <person name="Shea T."/>
            <person name="Shenoy N."/>
            <person name="Sisk P."/>
            <person name="Stolte C."/>
            <person name="Sykes S."/>
            <person name="White J."/>
            <person name="Haas B."/>
            <person name="Nusbaum C."/>
            <person name="Birren B."/>
        </authorList>
    </citation>
    <scope>NUCLEOTIDE SEQUENCE [LARGE SCALE GENOMIC DNA]</scope>
    <source>
        <strain evidence="2">pIS4-A</strain>
    </source>
</reference>
<evidence type="ECO:0000313" key="2">
    <source>
        <dbReference type="Proteomes" id="UP000221746"/>
    </source>
</evidence>
<dbReference type="Pfam" id="PF24022">
    <property type="entry name" value="DUF7334"/>
    <property type="match status" value="1"/>
</dbReference>
<proteinExistence type="predicted"/>
<name>R9TRD9_9CAUD</name>
<organism evidence="1 2">
    <name type="scientific">Aeromonas phage pIS4-A</name>
    <dbReference type="NCBI Taxonomy" id="754050"/>
    <lineage>
        <taxon>Viruses</taxon>
        <taxon>Duplodnaviria</taxon>
        <taxon>Heunggongvirae</taxon>
        <taxon>Uroviricota</taxon>
        <taxon>Caudoviricetes</taxon>
        <taxon>Roufvirus</taxon>
        <taxon>Roufvirus pIS4A</taxon>
    </lineage>
</organism>
<protein>
    <submittedName>
        <fullName evidence="1">Uncharacterized protein</fullName>
    </submittedName>
</protein>